<dbReference type="GO" id="GO:0070566">
    <property type="term" value="F:adenylyltransferase activity"/>
    <property type="evidence" value="ECO:0007669"/>
    <property type="project" value="TreeGrafter"/>
</dbReference>
<keyword evidence="8" id="KW-1185">Reference proteome</keyword>
<dbReference type="InterPro" id="IPR025110">
    <property type="entry name" value="AMP-bd_C"/>
</dbReference>
<dbReference type="GO" id="GO:0071766">
    <property type="term" value="P:Actinobacterium-type cell wall biogenesis"/>
    <property type="evidence" value="ECO:0007669"/>
    <property type="project" value="UniProtKB-ARBA"/>
</dbReference>
<dbReference type="PANTHER" id="PTHR22754:SF32">
    <property type="entry name" value="DISCO-INTERACTING PROTEIN 2"/>
    <property type="match status" value="1"/>
</dbReference>
<dbReference type="Pfam" id="PF00501">
    <property type="entry name" value="AMP-binding"/>
    <property type="match status" value="1"/>
</dbReference>
<evidence type="ECO:0000256" key="1">
    <source>
        <dbReference type="ARBA" id="ARBA00006432"/>
    </source>
</evidence>
<dbReference type="SUPFAM" id="SSF56801">
    <property type="entry name" value="Acetyl-CoA synthetase-like"/>
    <property type="match status" value="1"/>
</dbReference>
<dbReference type="FunFam" id="3.30.300.30:FF:000016">
    <property type="entry name" value="Fatty-acid-CoA ligase FadD26"/>
    <property type="match status" value="1"/>
</dbReference>
<evidence type="ECO:0000313" key="7">
    <source>
        <dbReference type="EMBL" id="BBY29240.1"/>
    </source>
</evidence>
<keyword evidence="4" id="KW-0443">Lipid metabolism</keyword>
<evidence type="ECO:0000259" key="6">
    <source>
        <dbReference type="Pfam" id="PF23024"/>
    </source>
</evidence>
<dbReference type="InterPro" id="IPR042099">
    <property type="entry name" value="ANL_N_sf"/>
</dbReference>
<feature type="domain" description="AMP-binding enzyme C-terminal" evidence="6">
    <location>
        <begin position="466"/>
        <end position="574"/>
    </location>
</feature>
<dbReference type="Proteomes" id="UP000467193">
    <property type="component" value="Chromosome"/>
</dbReference>
<keyword evidence="2 7" id="KW-0436">Ligase</keyword>
<dbReference type="RefSeq" id="WP_163798017.1">
    <property type="nucleotide sequence ID" value="NZ_AP022588.1"/>
</dbReference>
<name>A0A7I7QT71_9MYCO</name>
<evidence type="ECO:0000256" key="4">
    <source>
        <dbReference type="ARBA" id="ARBA00023098"/>
    </source>
</evidence>
<evidence type="ECO:0000313" key="8">
    <source>
        <dbReference type="Proteomes" id="UP000467193"/>
    </source>
</evidence>
<dbReference type="AlphaFoldDB" id="A0A7I7QT71"/>
<dbReference type="GO" id="GO:0005886">
    <property type="term" value="C:plasma membrane"/>
    <property type="evidence" value="ECO:0007669"/>
    <property type="project" value="TreeGrafter"/>
</dbReference>
<reference evidence="7 8" key="1">
    <citation type="journal article" date="2019" name="Emerg. Microbes Infect.">
        <title>Comprehensive subspecies identification of 175 nontuberculous mycobacteria species based on 7547 genomic profiles.</title>
        <authorList>
            <person name="Matsumoto Y."/>
            <person name="Kinjo T."/>
            <person name="Motooka D."/>
            <person name="Nabeya D."/>
            <person name="Jung N."/>
            <person name="Uechi K."/>
            <person name="Horii T."/>
            <person name="Iida T."/>
            <person name="Fujita J."/>
            <person name="Nakamura S."/>
        </authorList>
    </citation>
    <scope>NUCLEOTIDE SEQUENCE [LARGE SCALE GENOMIC DNA]</scope>
    <source>
        <strain evidence="7 8">JCM 17899</strain>
    </source>
</reference>
<dbReference type="PANTHER" id="PTHR22754">
    <property type="entry name" value="DISCO-INTERACTING PROTEIN 2 DIP2 -RELATED"/>
    <property type="match status" value="1"/>
</dbReference>
<proteinExistence type="inferred from homology"/>
<dbReference type="EMBL" id="AP022588">
    <property type="protein sequence ID" value="BBY29240.1"/>
    <property type="molecule type" value="Genomic_DNA"/>
</dbReference>
<dbReference type="Gene3D" id="3.30.300.30">
    <property type="match status" value="1"/>
</dbReference>
<evidence type="ECO:0000259" key="5">
    <source>
        <dbReference type="Pfam" id="PF00501"/>
    </source>
</evidence>
<accession>A0A7I7QT71</accession>
<sequence>MSEIASSIPAALRQNAQQQPSAPAFTFTDYEFDPNGTSDTLTWSQAYGRVRVLAAEIARYGTPGDRVAIIAPQGLDYIVGFLAAMEAGRVAVPLSVPQGGSHDERVSAVIEDCAPAVILTTLAVSDDVASYAREDPAQAPIAVIEIDALDLDGPPPAVADSALAGTKIALLQYTSGSTRRPAGVMVTHRNIVANLEQVFSDYFEEYGGFPPADTSPVSWLPFYHDMGLLLGIFAPVAGCLHAHVISPMAFLQKPARWVQMLADNTKTFSAAPNFAFELAAKRTTDEDMDGRKLTDVLGIISGSERIHAATVRRFDDRFTGFGLPDSALLPSYGLAEATLYVASLAPGRVPETAWFDPEKLSAGHAERVSEGAGTELITYGPMRASMLRIVDPETHAEKQAGMLGEMWVHGDNVAAGYWRNTEATSHTFGGRITEPNPHTPHGPWLRTGDLGVMSEGELFIVGRIKDLLIVDGRNHYPDDIEATVQELTGGRAVAISVTRNETEQLVVVAEVKGRGDTEEEIQSRFDRIKRDLVSAISRVHSVRVSDVMLVGPGSLPITTSGKVRRASCAEYYGRGAFSRLDLSE</sequence>
<evidence type="ECO:0000256" key="2">
    <source>
        <dbReference type="ARBA" id="ARBA00022598"/>
    </source>
</evidence>
<dbReference type="GO" id="GO:0016874">
    <property type="term" value="F:ligase activity"/>
    <property type="evidence" value="ECO:0007669"/>
    <property type="project" value="UniProtKB-KW"/>
</dbReference>
<dbReference type="Pfam" id="PF23024">
    <property type="entry name" value="AMP-dom_DIP2-like"/>
    <property type="match status" value="1"/>
</dbReference>
<dbReference type="InterPro" id="IPR000873">
    <property type="entry name" value="AMP-dep_synth/lig_dom"/>
</dbReference>
<dbReference type="GO" id="GO:0006633">
    <property type="term" value="P:fatty acid biosynthetic process"/>
    <property type="evidence" value="ECO:0007669"/>
    <property type="project" value="TreeGrafter"/>
</dbReference>
<dbReference type="InterPro" id="IPR045851">
    <property type="entry name" value="AMP-bd_C_sf"/>
</dbReference>
<keyword evidence="3" id="KW-0276">Fatty acid metabolism</keyword>
<comment type="similarity">
    <text evidence="1">Belongs to the ATP-dependent AMP-binding enzyme family.</text>
</comment>
<evidence type="ECO:0000256" key="3">
    <source>
        <dbReference type="ARBA" id="ARBA00022832"/>
    </source>
</evidence>
<dbReference type="KEGG" id="msei:MSEDJ_33360"/>
<dbReference type="CDD" id="cd05931">
    <property type="entry name" value="FAAL"/>
    <property type="match status" value="1"/>
</dbReference>
<dbReference type="Gene3D" id="3.40.50.12780">
    <property type="entry name" value="N-terminal domain of ligase-like"/>
    <property type="match status" value="1"/>
</dbReference>
<dbReference type="NCBIfam" id="NF004509">
    <property type="entry name" value="PRK05850.1"/>
    <property type="match status" value="1"/>
</dbReference>
<dbReference type="FunFam" id="3.40.50.12780:FF:000013">
    <property type="entry name" value="Long-chain-fatty-acid--AMP ligase FadD32"/>
    <property type="match status" value="1"/>
</dbReference>
<gene>
    <name evidence="7" type="primary">fadD26</name>
    <name evidence="7" type="ORF">MSEDJ_33360</name>
</gene>
<feature type="domain" description="AMP-dependent synthetase/ligase" evidence="5">
    <location>
        <begin position="13"/>
        <end position="418"/>
    </location>
</feature>
<dbReference type="InterPro" id="IPR040097">
    <property type="entry name" value="FAAL/FAAC"/>
</dbReference>
<protein>
    <submittedName>
        <fullName evidence="7">Long-chain-fatty-acid--AMP ligase FadD26</fullName>
    </submittedName>
</protein>
<organism evidence="7 8">
    <name type="scientific">Mycolicibacterium sediminis</name>
    <dbReference type="NCBI Taxonomy" id="1286180"/>
    <lineage>
        <taxon>Bacteria</taxon>
        <taxon>Bacillati</taxon>
        <taxon>Actinomycetota</taxon>
        <taxon>Actinomycetes</taxon>
        <taxon>Mycobacteriales</taxon>
        <taxon>Mycobacteriaceae</taxon>
        <taxon>Mycolicibacterium</taxon>
    </lineage>
</organism>